<protein>
    <submittedName>
        <fullName evidence="4">M23 family metallopeptidase</fullName>
        <ecNumber evidence="4">3.4.24.-</ecNumber>
    </submittedName>
</protein>
<dbReference type="RefSeq" id="WP_345473360.1">
    <property type="nucleotide sequence ID" value="NZ_CP125942.1"/>
</dbReference>
<evidence type="ECO:0000256" key="2">
    <source>
        <dbReference type="SAM" id="SignalP"/>
    </source>
</evidence>
<keyword evidence="5" id="KW-1185">Reference proteome</keyword>
<dbReference type="EMBL" id="CP125942">
    <property type="protein sequence ID" value="XAO46783.1"/>
    <property type="molecule type" value="Genomic_DNA"/>
</dbReference>
<dbReference type="SUPFAM" id="SSF51261">
    <property type="entry name" value="Duplicated hybrid motif"/>
    <property type="match status" value="1"/>
</dbReference>
<organism evidence="4 5">
    <name type="scientific">Glutamicibacter ectropisis</name>
    <dbReference type="NCBI Taxonomy" id="3046593"/>
    <lineage>
        <taxon>Bacteria</taxon>
        <taxon>Bacillati</taxon>
        <taxon>Actinomycetota</taxon>
        <taxon>Actinomycetes</taxon>
        <taxon>Micrococcales</taxon>
        <taxon>Micrococcaceae</taxon>
        <taxon>Glutamicibacter</taxon>
    </lineage>
</organism>
<sequence>MKTKVVLLRITRLLLITISVALTTVSTAPPSQPQPPVPAALSTSNGWRWPLAGEPKIVEPFDKPAENWLPGHRGVDLGASEGDKVFAPQRGKVTFVSRVVDRPVLVIDHGNGFKTSLEPVIAEAKVGDWVQPGAHVGNVGTGAHCSARCIHWGVRLNGEYIDPVLLIRDLRPSILLPLNQ</sequence>
<evidence type="ECO:0000313" key="5">
    <source>
        <dbReference type="Proteomes" id="UP001486888"/>
    </source>
</evidence>
<dbReference type="AlphaFoldDB" id="A0AAU6WF66"/>
<dbReference type="PANTHER" id="PTHR21666">
    <property type="entry name" value="PEPTIDASE-RELATED"/>
    <property type="match status" value="1"/>
</dbReference>
<gene>
    <name evidence="4" type="ORF">QMQ05_04435</name>
</gene>
<dbReference type="PANTHER" id="PTHR21666:SF289">
    <property type="entry name" value="L-ALA--D-GLU ENDOPEPTIDASE"/>
    <property type="match status" value="1"/>
</dbReference>
<dbReference type="EC" id="3.4.24.-" evidence="4"/>
<dbReference type="InterPro" id="IPR016047">
    <property type="entry name" value="M23ase_b-sheet_dom"/>
</dbReference>
<keyword evidence="1 2" id="KW-0732">Signal</keyword>
<evidence type="ECO:0000313" key="4">
    <source>
        <dbReference type="EMBL" id="XAO46783.1"/>
    </source>
</evidence>
<evidence type="ECO:0000259" key="3">
    <source>
        <dbReference type="Pfam" id="PF01551"/>
    </source>
</evidence>
<feature type="signal peptide" evidence="2">
    <location>
        <begin position="1"/>
        <end position="21"/>
    </location>
</feature>
<keyword evidence="4" id="KW-0378">Hydrolase</keyword>
<evidence type="ECO:0000256" key="1">
    <source>
        <dbReference type="ARBA" id="ARBA00022729"/>
    </source>
</evidence>
<reference evidence="4 5" key="1">
    <citation type="submission" date="2023-05" db="EMBL/GenBank/DDBJ databases">
        <title>Glutamicibacter sp. B1, complete genome.</title>
        <authorList>
            <person name="Long Y.H."/>
            <person name="Fang T."/>
            <person name="Li X.Y."/>
        </authorList>
    </citation>
    <scope>NUCLEOTIDE SEQUENCE [LARGE SCALE GENOMIC DNA]</scope>
    <source>
        <strain evidence="4 5">B1</strain>
    </source>
</reference>
<dbReference type="GO" id="GO:0004222">
    <property type="term" value="F:metalloendopeptidase activity"/>
    <property type="evidence" value="ECO:0007669"/>
    <property type="project" value="TreeGrafter"/>
</dbReference>
<accession>A0AAU6WF66</accession>
<dbReference type="Pfam" id="PF01551">
    <property type="entry name" value="Peptidase_M23"/>
    <property type="match status" value="1"/>
</dbReference>
<name>A0AAU6WF66_9MICC</name>
<feature type="domain" description="M23ase beta-sheet core" evidence="3">
    <location>
        <begin position="71"/>
        <end position="163"/>
    </location>
</feature>
<proteinExistence type="predicted"/>
<dbReference type="InterPro" id="IPR011055">
    <property type="entry name" value="Dup_hybrid_motif"/>
</dbReference>
<dbReference type="KEGG" id="gey:QMQ05_04435"/>
<dbReference type="Gene3D" id="2.70.70.10">
    <property type="entry name" value="Glucose Permease (Domain IIA)"/>
    <property type="match status" value="1"/>
</dbReference>
<feature type="chain" id="PRO_5043828854" evidence="2">
    <location>
        <begin position="22"/>
        <end position="180"/>
    </location>
</feature>
<dbReference type="CDD" id="cd12797">
    <property type="entry name" value="M23_peptidase"/>
    <property type="match status" value="1"/>
</dbReference>
<dbReference type="InterPro" id="IPR050570">
    <property type="entry name" value="Cell_wall_metabolism_enzyme"/>
</dbReference>
<dbReference type="Proteomes" id="UP001486888">
    <property type="component" value="Chromosome"/>
</dbReference>